<evidence type="ECO:0000313" key="2">
    <source>
        <dbReference type="Proteomes" id="UP000322025"/>
    </source>
</evidence>
<dbReference type="AlphaFoldDB" id="A0A5M9I134"/>
<dbReference type="Proteomes" id="UP000322025">
    <property type="component" value="Unassembled WGS sequence"/>
</dbReference>
<accession>A0A5M9I134</accession>
<evidence type="ECO:0000313" key="1">
    <source>
        <dbReference type="EMBL" id="KAA8500905.1"/>
    </source>
</evidence>
<protein>
    <submittedName>
        <fullName evidence="1">Uncharacterized protein</fullName>
    </submittedName>
</protein>
<dbReference type="EMBL" id="VMSO01000014">
    <property type="protein sequence ID" value="KAA8500905.1"/>
    <property type="molecule type" value="Genomic_DNA"/>
</dbReference>
<dbReference type="InterPro" id="IPR043743">
    <property type="entry name" value="DUF5688"/>
</dbReference>
<sequence length="119" mass="14077">MESGVRMPLRPYLSLFLLLPDRFAPEHQFLKELVQDVNANEVDPKDRLSDNVYHYDAKERIFELAEKYERRMEERSHDKMLAKNKERRSVLSELGNKQKECSGFEKKQGCATKKTVMEI</sequence>
<dbReference type="OrthoDB" id="1655031at2"/>
<dbReference type="Pfam" id="PF18941">
    <property type="entry name" value="DUF5688"/>
    <property type="match status" value="1"/>
</dbReference>
<organism evidence="1 2">
    <name type="scientific">Mediterraneibacter catenae</name>
    <dbReference type="NCBI Taxonomy" id="2594882"/>
    <lineage>
        <taxon>Bacteria</taxon>
        <taxon>Bacillati</taxon>
        <taxon>Bacillota</taxon>
        <taxon>Clostridia</taxon>
        <taxon>Lachnospirales</taxon>
        <taxon>Lachnospiraceae</taxon>
        <taxon>Mediterraneibacter</taxon>
    </lineage>
</organism>
<name>A0A5M9I134_9FIRM</name>
<gene>
    <name evidence="1" type="ORF">FNY66_10650</name>
</gene>
<keyword evidence="2" id="KW-1185">Reference proteome</keyword>
<dbReference type="RefSeq" id="WP_150311131.1">
    <property type="nucleotide sequence ID" value="NZ_VMSO01000014.1"/>
</dbReference>
<comment type="caution">
    <text evidence="1">The sequence shown here is derived from an EMBL/GenBank/DDBJ whole genome shotgun (WGS) entry which is preliminary data.</text>
</comment>
<proteinExistence type="predicted"/>
<reference evidence="1 2" key="1">
    <citation type="submission" date="2019-07" db="EMBL/GenBank/DDBJ databases">
        <authorList>
            <person name="Wongkuna S."/>
            <person name="Scaria J."/>
        </authorList>
    </citation>
    <scope>NUCLEOTIDE SEQUENCE [LARGE SCALE GENOMIC DNA]</scope>
    <source>
        <strain evidence="1 2">SW178</strain>
    </source>
</reference>